<evidence type="ECO:0000256" key="10">
    <source>
        <dbReference type="ARBA" id="ARBA00023136"/>
    </source>
</evidence>
<keyword evidence="3" id="KW-0121">Carboxypeptidase</keyword>
<evidence type="ECO:0000256" key="14">
    <source>
        <dbReference type="ARBA" id="ARBA00049902"/>
    </source>
</evidence>
<feature type="transmembrane region" description="Helical" evidence="15">
    <location>
        <begin position="29"/>
        <end position="52"/>
    </location>
</feature>
<evidence type="ECO:0000256" key="9">
    <source>
        <dbReference type="ARBA" id="ARBA00022984"/>
    </source>
</evidence>
<keyword evidence="15" id="KW-0812">Transmembrane</keyword>
<evidence type="ECO:0000256" key="1">
    <source>
        <dbReference type="ARBA" id="ARBA00004236"/>
    </source>
</evidence>
<evidence type="ECO:0000313" key="18">
    <source>
        <dbReference type="EMBL" id="MFC5629539.1"/>
    </source>
</evidence>
<keyword evidence="6 18" id="KW-0808">Transferase</keyword>
<organism evidence="18 19">
    <name type="scientific">Aliibacillus thermotolerans</name>
    <dbReference type="NCBI Taxonomy" id="1834418"/>
    <lineage>
        <taxon>Bacteria</taxon>
        <taxon>Bacillati</taxon>
        <taxon>Bacillota</taxon>
        <taxon>Bacilli</taxon>
        <taxon>Bacillales</taxon>
        <taxon>Bacillaceae</taxon>
        <taxon>Aliibacillus</taxon>
    </lineage>
</organism>
<comment type="subcellular location">
    <subcellularLocation>
        <location evidence="1">Cell membrane</location>
    </subcellularLocation>
</comment>
<comment type="caution">
    <text evidence="18">The sequence shown here is derived from an EMBL/GenBank/DDBJ whole genome shotgun (WGS) entry which is preliminary data.</text>
</comment>
<keyword evidence="9" id="KW-0573">Peptidoglycan synthesis</keyword>
<evidence type="ECO:0000313" key="19">
    <source>
        <dbReference type="Proteomes" id="UP001596143"/>
    </source>
</evidence>
<comment type="catalytic activity">
    <reaction evidence="13">
        <text>Preferential cleavage: (Ac)2-L-Lys-D-Ala-|-D-Ala. Also transpeptidation of peptidyl-alanyl moieties that are N-acyl substituents of D-alanine.</text>
        <dbReference type="EC" id="3.4.16.4"/>
    </reaction>
</comment>
<keyword evidence="19" id="KW-1185">Reference proteome</keyword>
<keyword evidence="8" id="KW-0133">Cell shape</keyword>
<keyword evidence="15" id="KW-1133">Transmembrane helix</keyword>
<dbReference type="Gene3D" id="3.40.710.10">
    <property type="entry name" value="DD-peptidase/beta-lactamase superfamily"/>
    <property type="match status" value="1"/>
</dbReference>
<evidence type="ECO:0000256" key="7">
    <source>
        <dbReference type="ARBA" id="ARBA00022801"/>
    </source>
</evidence>
<dbReference type="PANTHER" id="PTHR32282">
    <property type="entry name" value="BINDING PROTEIN TRANSPEPTIDASE, PUTATIVE-RELATED"/>
    <property type="match status" value="1"/>
</dbReference>
<sequence>MATARVPRYQQTQQSVQKIGWFRWMIRSALIAGILANVGILTVIGISLFMAAPPIPSGASTTFYGADHSVIGEHHQGERRYAIALEEMSPAIVDAIIAIEDRDFYQHHGFDIPRIISAILANIEARGKVQGASTITQQYARNLYLTHEKTWSRKIEEAFYALRLEAHYDKEDILEGYLNTIYFGHGAYGIEAASRLYFDKSASELNIAEASFLAGIPKGPSHYSPFNHYDRAKERQKIVLHAMEETGVITTTERMEAEEASLSIASPGQLEENRTGLFFQDYVEHLVEEEIPDIDASMLQQGGLHIYTTLDPELQEKAEKWVEREIPSHSELEAALVAMDPTTGDVRALVGGKDYEKSTWNRAIHTARPPGSLLKPFLYYAALEDGFTPLTAFRSEPTTFEIGDNGEVYAPGNYGDLYANDFITMSEALAVSDNIFAVKTHLFLGPNTLVDIAEKAGVSENFSPLPSLALGAENVRVLDIARGYSTIANGGSRVTPRFITKITNEEGEVLYESEPTKEKVFDEAKTYVLIDMMTGMFDTSMNSYTSVTGRPIAHFINRPLAGKSGSTSFDSWMAGFSPQLTTAVWIGYDDNRPINHREEGQISKKIWAQFMNDALRDELKMAFSPPDSVIKVEIDEETGLLASEECGPSRTIAFEKGTEPTASCTELLEESMDAEEREEEIAQKEEKFLDRLRRWFPF</sequence>
<keyword evidence="7" id="KW-0378">Hydrolase</keyword>
<keyword evidence="2" id="KW-1003">Cell membrane</keyword>
<dbReference type="InterPro" id="IPR050396">
    <property type="entry name" value="Glycosyltr_51/Transpeptidase"/>
</dbReference>
<evidence type="ECO:0000256" key="2">
    <source>
        <dbReference type="ARBA" id="ARBA00022475"/>
    </source>
</evidence>
<dbReference type="Pfam" id="PF00912">
    <property type="entry name" value="Transgly"/>
    <property type="match status" value="1"/>
</dbReference>
<evidence type="ECO:0000256" key="12">
    <source>
        <dbReference type="ARBA" id="ARBA00023316"/>
    </source>
</evidence>
<evidence type="ECO:0000256" key="15">
    <source>
        <dbReference type="SAM" id="Phobius"/>
    </source>
</evidence>
<protein>
    <submittedName>
        <fullName evidence="18">Transglycosylase domain-containing protein</fullName>
        <ecNumber evidence="18">2.4.-.-</ecNumber>
    </submittedName>
</protein>
<dbReference type="PANTHER" id="PTHR32282:SF11">
    <property type="entry name" value="PENICILLIN-BINDING PROTEIN 1B"/>
    <property type="match status" value="1"/>
</dbReference>
<dbReference type="Pfam" id="PF00905">
    <property type="entry name" value="Transpeptidase"/>
    <property type="match status" value="1"/>
</dbReference>
<dbReference type="InterPro" id="IPR012338">
    <property type="entry name" value="Beta-lactam/transpept-like"/>
</dbReference>
<accession>A0ABW0U9U6</accession>
<evidence type="ECO:0000256" key="13">
    <source>
        <dbReference type="ARBA" id="ARBA00034000"/>
    </source>
</evidence>
<gene>
    <name evidence="18" type="ORF">ACFPTR_11810</name>
</gene>
<evidence type="ECO:0000256" key="3">
    <source>
        <dbReference type="ARBA" id="ARBA00022645"/>
    </source>
</evidence>
<dbReference type="NCBIfam" id="TIGR02074">
    <property type="entry name" value="PBP_1a_fam"/>
    <property type="match status" value="1"/>
</dbReference>
<dbReference type="SUPFAM" id="SSF56601">
    <property type="entry name" value="beta-lactamase/transpeptidase-like"/>
    <property type="match status" value="1"/>
</dbReference>
<dbReference type="GO" id="GO:0016757">
    <property type="term" value="F:glycosyltransferase activity"/>
    <property type="evidence" value="ECO:0007669"/>
    <property type="project" value="UniProtKB-KW"/>
</dbReference>
<dbReference type="Gene3D" id="1.10.3810.10">
    <property type="entry name" value="Biosynthetic peptidoglycan transglycosylase-like"/>
    <property type="match status" value="1"/>
</dbReference>
<feature type="domain" description="Penicillin-binding protein transpeptidase" evidence="16">
    <location>
        <begin position="335"/>
        <end position="611"/>
    </location>
</feature>
<reference evidence="19" key="1">
    <citation type="journal article" date="2019" name="Int. J. Syst. Evol. Microbiol.">
        <title>The Global Catalogue of Microorganisms (GCM) 10K type strain sequencing project: providing services to taxonomists for standard genome sequencing and annotation.</title>
        <authorList>
            <consortium name="The Broad Institute Genomics Platform"/>
            <consortium name="The Broad Institute Genome Sequencing Center for Infectious Disease"/>
            <person name="Wu L."/>
            <person name="Ma J."/>
        </authorList>
    </citation>
    <scope>NUCLEOTIDE SEQUENCE [LARGE SCALE GENOMIC DNA]</scope>
    <source>
        <strain evidence="19">CGMCC 1.15790</strain>
    </source>
</reference>
<evidence type="ECO:0000256" key="5">
    <source>
        <dbReference type="ARBA" id="ARBA00022676"/>
    </source>
</evidence>
<keyword evidence="4" id="KW-0645">Protease</keyword>
<dbReference type="InterPro" id="IPR001460">
    <property type="entry name" value="PCN-bd_Tpept"/>
</dbReference>
<keyword evidence="10 15" id="KW-0472">Membrane</keyword>
<dbReference type="InterPro" id="IPR036950">
    <property type="entry name" value="PBP_transglycosylase"/>
</dbReference>
<keyword evidence="12" id="KW-0961">Cell wall biogenesis/degradation</keyword>
<evidence type="ECO:0000259" key="17">
    <source>
        <dbReference type="Pfam" id="PF00912"/>
    </source>
</evidence>
<evidence type="ECO:0000256" key="11">
    <source>
        <dbReference type="ARBA" id="ARBA00023268"/>
    </source>
</evidence>
<dbReference type="InterPro" id="IPR001264">
    <property type="entry name" value="Glyco_trans_51"/>
</dbReference>
<evidence type="ECO:0000256" key="6">
    <source>
        <dbReference type="ARBA" id="ARBA00022679"/>
    </source>
</evidence>
<evidence type="ECO:0000259" key="16">
    <source>
        <dbReference type="Pfam" id="PF00905"/>
    </source>
</evidence>
<proteinExistence type="predicted"/>
<comment type="catalytic activity">
    <reaction evidence="14">
        <text>[GlcNAc-(1-&gt;4)-Mur2Ac(oyl-L-Ala-gamma-D-Glu-L-Lys-D-Ala-D-Ala)](n)-di-trans,octa-cis-undecaprenyl diphosphate + beta-D-GlcNAc-(1-&gt;4)-Mur2Ac(oyl-L-Ala-gamma-D-Glu-L-Lys-D-Ala-D-Ala)-di-trans,octa-cis-undecaprenyl diphosphate = [GlcNAc-(1-&gt;4)-Mur2Ac(oyl-L-Ala-gamma-D-Glu-L-Lys-D-Ala-D-Ala)](n+1)-di-trans,octa-cis-undecaprenyl diphosphate + di-trans,octa-cis-undecaprenyl diphosphate + H(+)</text>
        <dbReference type="Rhea" id="RHEA:23708"/>
        <dbReference type="Rhea" id="RHEA-COMP:9602"/>
        <dbReference type="Rhea" id="RHEA-COMP:9603"/>
        <dbReference type="ChEBI" id="CHEBI:15378"/>
        <dbReference type="ChEBI" id="CHEBI:58405"/>
        <dbReference type="ChEBI" id="CHEBI:60033"/>
        <dbReference type="ChEBI" id="CHEBI:78435"/>
        <dbReference type="EC" id="2.4.99.28"/>
    </reaction>
</comment>
<dbReference type="EMBL" id="JBHSPF010000060">
    <property type="protein sequence ID" value="MFC5629539.1"/>
    <property type="molecule type" value="Genomic_DNA"/>
</dbReference>
<dbReference type="EC" id="2.4.-.-" evidence="18"/>
<keyword evidence="5 18" id="KW-0328">Glycosyltransferase</keyword>
<evidence type="ECO:0000256" key="8">
    <source>
        <dbReference type="ARBA" id="ARBA00022960"/>
    </source>
</evidence>
<keyword evidence="11" id="KW-0511">Multifunctional enzyme</keyword>
<dbReference type="InterPro" id="IPR023346">
    <property type="entry name" value="Lysozyme-like_dom_sf"/>
</dbReference>
<dbReference type="SUPFAM" id="SSF53955">
    <property type="entry name" value="Lysozyme-like"/>
    <property type="match status" value="1"/>
</dbReference>
<name>A0ABW0U9U6_9BACI</name>
<dbReference type="Proteomes" id="UP001596143">
    <property type="component" value="Unassembled WGS sequence"/>
</dbReference>
<feature type="domain" description="Glycosyl transferase family 51" evidence="17">
    <location>
        <begin position="70"/>
        <end position="243"/>
    </location>
</feature>
<dbReference type="RefSeq" id="WP_270897404.1">
    <property type="nucleotide sequence ID" value="NZ_JBHSPF010000060.1"/>
</dbReference>
<evidence type="ECO:0000256" key="4">
    <source>
        <dbReference type="ARBA" id="ARBA00022670"/>
    </source>
</evidence>